<sequence>MTSMPRQRVFQRKMKPDGFIFKVNFGHDTPEPILAWLLTLEHGKFQSVIKDVLLVLAKNNCLIRNGYINPEDKIIPSMMASSVLPAAQLRPVTVPVPVIPSVTAPELNASLDSASVETTHNNPFPIY</sequence>
<protein>
    <submittedName>
        <fullName evidence="1">Uncharacterized protein</fullName>
    </submittedName>
</protein>
<dbReference type="Proteomes" id="UP000192132">
    <property type="component" value="Unassembled WGS sequence"/>
</dbReference>
<accession>A0A1S8CRP8</accession>
<dbReference type="AlphaFoldDB" id="A0A1S8CRP8"/>
<evidence type="ECO:0000313" key="2">
    <source>
        <dbReference type="Proteomes" id="UP000192132"/>
    </source>
</evidence>
<proteinExistence type="predicted"/>
<evidence type="ECO:0000313" key="1">
    <source>
        <dbReference type="EMBL" id="ONG37356.1"/>
    </source>
</evidence>
<dbReference type="STRING" id="1907941.BKE30_14590"/>
<reference evidence="1 2" key="1">
    <citation type="submission" date="2016-10" db="EMBL/GenBank/DDBJ databases">
        <title>Draft Genome sequence of Alkanindiges sp. strain H1.</title>
        <authorList>
            <person name="Subhash Y."/>
            <person name="Lee S."/>
        </authorList>
    </citation>
    <scope>NUCLEOTIDE SEQUENCE [LARGE SCALE GENOMIC DNA]</scope>
    <source>
        <strain evidence="1 2">H1</strain>
    </source>
</reference>
<dbReference type="EMBL" id="MLCN01000055">
    <property type="protein sequence ID" value="ONG37356.1"/>
    <property type="molecule type" value="Genomic_DNA"/>
</dbReference>
<name>A0A1S8CRP8_9GAMM</name>
<comment type="caution">
    <text evidence="1">The sequence shown here is derived from an EMBL/GenBank/DDBJ whole genome shotgun (WGS) entry which is preliminary data.</text>
</comment>
<gene>
    <name evidence="1" type="ORF">BKE30_14590</name>
</gene>
<organism evidence="1 2">
    <name type="scientific">Alkanindiges hydrocarboniclasticus</name>
    <dbReference type="NCBI Taxonomy" id="1907941"/>
    <lineage>
        <taxon>Bacteria</taxon>
        <taxon>Pseudomonadati</taxon>
        <taxon>Pseudomonadota</taxon>
        <taxon>Gammaproteobacteria</taxon>
        <taxon>Moraxellales</taxon>
        <taxon>Moraxellaceae</taxon>
        <taxon>Alkanindiges</taxon>
    </lineage>
</organism>
<keyword evidence="2" id="KW-1185">Reference proteome</keyword>